<dbReference type="NCBIfam" id="TIGR03303">
    <property type="entry name" value="OM_YaeT"/>
    <property type="match status" value="1"/>
</dbReference>
<evidence type="ECO:0000313" key="13">
    <source>
        <dbReference type="Proteomes" id="UP001196870"/>
    </source>
</evidence>
<evidence type="ECO:0000256" key="1">
    <source>
        <dbReference type="ARBA" id="ARBA00004370"/>
    </source>
</evidence>
<accession>A0ABS5F7B2</accession>
<keyword evidence="2 8" id="KW-1134">Transmembrane beta strand</keyword>
<evidence type="ECO:0000256" key="6">
    <source>
        <dbReference type="ARBA" id="ARBA00023136"/>
    </source>
</evidence>
<feature type="domain" description="POTRA" evidence="11">
    <location>
        <begin position="117"/>
        <end position="194"/>
    </location>
</feature>
<dbReference type="PANTHER" id="PTHR12815:SF23">
    <property type="entry name" value="OUTER MEMBRANE PROTEIN ASSEMBLY FACTOR BAMA"/>
    <property type="match status" value="1"/>
</dbReference>
<evidence type="ECO:0000256" key="8">
    <source>
        <dbReference type="HAMAP-Rule" id="MF_01430"/>
    </source>
</evidence>
<dbReference type="Proteomes" id="UP001196870">
    <property type="component" value="Unassembled WGS sequence"/>
</dbReference>
<comment type="caution">
    <text evidence="12">The sequence shown here is derived from an EMBL/GenBank/DDBJ whole genome shotgun (WGS) entry which is preliminary data.</text>
</comment>
<protein>
    <recommendedName>
        <fullName evidence="8 9">Outer membrane protein assembly factor BamA</fullName>
    </recommendedName>
</protein>
<dbReference type="Gene3D" id="2.40.160.50">
    <property type="entry name" value="membrane protein fhac: a member of the omp85/tpsb transporter family"/>
    <property type="match status" value="1"/>
</dbReference>
<evidence type="ECO:0000256" key="4">
    <source>
        <dbReference type="ARBA" id="ARBA00022729"/>
    </source>
</evidence>
<comment type="function">
    <text evidence="8">Part of the outer membrane protein assembly complex, which is involved in assembly and insertion of beta-barrel proteins into the outer membrane.</text>
</comment>
<evidence type="ECO:0000256" key="3">
    <source>
        <dbReference type="ARBA" id="ARBA00022692"/>
    </source>
</evidence>
<evidence type="ECO:0000256" key="9">
    <source>
        <dbReference type="NCBIfam" id="TIGR03303"/>
    </source>
</evidence>
<feature type="signal peptide" evidence="8">
    <location>
        <begin position="1"/>
        <end position="21"/>
    </location>
</feature>
<keyword evidence="3 8" id="KW-0812">Transmembrane</keyword>
<reference evidence="13" key="1">
    <citation type="journal article" date="2021" name="Syst. Appl. Microbiol.">
        <title>Roseomonas hellenica sp. nov., isolated from roots of wild-growing Alkanna tinctoria.</title>
        <authorList>
            <person name="Rat A."/>
            <person name="Naranjo H.D."/>
            <person name="Lebbe L."/>
            <person name="Cnockaert M."/>
            <person name="Krigas N."/>
            <person name="Grigoriadou K."/>
            <person name="Maloupa E."/>
            <person name="Willems A."/>
        </authorList>
    </citation>
    <scope>NUCLEOTIDE SEQUENCE [LARGE SCALE GENOMIC DNA]</scope>
    <source>
        <strain evidence="13">LMG 31523</strain>
    </source>
</reference>
<dbReference type="Gene3D" id="3.10.20.310">
    <property type="entry name" value="membrane protein fhac"/>
    <property type="match status" value="5"/>
</dbReference>
<dbReference type="InterPro" id="IPR023707">
    <property type="entry name" value="OM_assembly_BamA"/>
</dbReference>
<sequence precursor="true">MHASRALLLASVALLPTIVEAQSPPRPASPPPARSATEPARVAAPATGARITAIDVQGNQRIEADTVRSYMLVQVGGVADSDALDRSLRALFATGLFRDIEITPQGNRVLVRVVENPIVNRIAFEGNRRVSEEIIRAEVQLRPRSVFTPAAAQADRQRILDLYARRGRFAARVEPKVIELDQNRVDLVYEITEGEIALIASINFVGNSAFSDSRLGEVVSSRESAWYRILSTSDTYEPERLNFDRELLRRFYLRQGYADAQVTGATAELAPDRSGFFVTYTVSEGERYRFGAITVDSRVRNLDAATVRGEIPIVEGDWYDGDALERATNALTDTLATRGFPFAEVNPRVTRDSEGRTIAIAFEITEGQRNYIERIDITGNTRTQDRVIRREFRVAEGDPVNATLVRRSRERIRALGYFGDVQINASPGSAPDRVILTTQIQERSTGEVSLGGGYATDAGVLADIGLRERNLLGTGIDARINATLGQRRSQLDLSVTDPQFLDRNLAAGADAFLIQRDLTDIASYEERRIGFTLRMGYEFNEYLRQSLSYTLMNRRIYNVASDASRFVREQAGSTLLSQVSQTLTYDRRDDRIEPRSGYVVRLGTDVAGLGGDVSYLRTRLDGNLYIPLERLFGDRDYVLAISAGIGQLTPFGGKEDRIVDRFFLGGENLRGFQVGGAGPRDITTSDSLGGRTLITQTTEFRFPLPVSADLGLTGRVFADVGMNYGLPGSVSGPEVRNSSSPRVGAGVGISWRSPLGLINIDIAQAVVKESYDETQVFRIGFGTRF</sequence>
<dbReference type="InterPro" id="IPR010827">
    <property type="entry name" value="BamA/TamA_POTRA"/>
</dbReference>
<feature type="region of interest" description="Disordered" evidence="10">
    <location>
        <begin position="22"/>
        <end position="42"/>
    </location>
</feature>
<evidence type="ECO:0000259" key="11">
    <source>
        <dbReference type="PROSITE" id="PS51779"/>
    </source>
</evidence>
<dbReference type="InterPro" id="IPR034746">
    <property type="entry name" value="POTRA"/>
</dbReference>
<feature type="domain" description="POTRA" evidence="11">
    <location>
        <begin position="370"/>
        <end position="443"/>
    </location>
</feature>
<organism evidence="12 13">
    <name type="scientific">Plastoroseomonas hellenica</name>
    <dbReference type="NCBI Taxonomy" id="2687306"/>
    <lineage>
        <taxon>Bacteria</taxon>
        <taxon>Pseudomonadati</taxon>
        <taxon>Pseudomonadota</taxon>
        <taxon>Alphaproteobacteria</taxon>
        <taxon>Acetobacterales</taxon>
        <taxon>Acetobacteraceae</taxon>
        <taxon>Plastoroseomonas</taxon>
    </lineage>
</organism>
<evidence type="ECO:0000256" key="10">
    <source>
        <dbReference type="SAM" id="MobiDB-lite"/>
    </source>
</evidence>
<dbReference type="EMBL" id="JAAGBB010000058">
    <property type="protein sequence ID" value="MBR0668466.1"/>
    <property type="molecule type" value="Genomic_DNA"/>
</dbReference>
<feature type="compositionally biased region" description="Pro residues" evidence="10">
    <location>
        <begin position="24"/>
        <end position="33"/>
    </location>
</feature>
<dbReference type="InterPro" id="IPR039910">
    <property type="entry name" value="D15-like"/>
</dbReference>
<comment type="similarity">
    <text evidence="8">Belongs to the BamA family.</text>
</comment>
<dbReference type="InterPro" id="IPR000184">
    <property type="entry name" value="Bac_surfAg_D15"/>
</dbReference>
<dbReference type="PANTHER" id="PTHR12815">
    <property type="entry name" value="SORTING AND ASSEMBLY MACHINERY SAMM50 PROTEIN FAMILY MEMBER"/>
    <property type="match status" value="1"/>
</dbReference>
<dbReference type="PROSITE" id="PS51779">
    <property type="entry name" value="POTRA"/>
    <property type="match status" value="3"/>
</dbReference>
<dbReference type="Pfam" id="PF01103">
    <property type="entry name" value="Omp85"/>
    <property type="match status" value="1"/>
</dbReference>
<evidence type="ECO:0000256" key="2">
    <source>
        <dbReference type="ARBA" id="ARBA00022452"/>
    </source>
</evidence>
<gene>
    <name evidence="8 12" type="primary">bamA</name>
    <name evidence="12" type="ORF">GXW71_29205</name>
</gene>
<keyword evidence="4 8" id="KW-0732">Signal</keyword>
<comment type="subcellular location">
    <subcellularLocation>
        <location evidence="8">Cell outer membrane</location>
    </subcellularLocation>
    <subcellularLocation>
        <location evidence="1">Membrane</location>
    </subcellularLocation>
</comment>
<feature type="chain" id="PRO_5044922946" description="Outer membrane protein assembly factor BamA" evidence="8">
    <location>
        <begin position="22"/>
        <end position="785"/>
    </location>
</feature>
<comment type="subunit">
    <text evidence="8">Part of the Bam complex.</text>
</comment>
<dbReference type="Pfam" id="PF07244">
    <property type="entry name" value="POTRA"/>
    <property type="match status" value="5"/>
</dbReference>
<dbReference type="PIRSF" id="PIRSF006076">
    <property type="entry name" value="OM_assembly_OMP85"/>
    <property type="match status" value="1"/>
</dbReference>
<keyword evidence="7 8" id="KW-0998">Cell outer membrane</keyword>
<feature type="domain" description="POTRA" evidence="11">
    <location>
        <begin position="49"/>
        <end position="116"/>
    </location>
</feature>
<evidence type="ECO:0000256" key="7">
    <source>
        <dbReference type="ARBA" id="ARBA00023237"/>
    </source>
</evidence>
<name>A0ABS5F7B2_9PROT</name>
<proteinExistence type="inferred from homology"/>
<keyword evidence="6 8" id="KW-0472">Membrane</keyword>
<evidence type="ECO:0000313" key="12">
    <source>
        <dbReference type="EMBL" id="MBR0668466.1"/>
    </source>
</evidence>
<evidence type="ECO:0000256" key="5">
    <source>
        <dbReference type="ARBA" id="ARBA00022737"/>
    </source>
</evidence>
<keyword evidence="5 8" id="KW-0677">Repeat</keyword>
<dbReference type="HAMAP" id="MF_01430">
    <property type="entry name" value="OM_assembly_BamA"/>
    <property type="match status" value="1"/>
</dbReference>
<keyword evidence="13" id="KW-1185">Reference proteome</keyword>